<organism evidence="1 2">
    <name type="scientific">Enterococcus cecorum</name>
    <dbReference type="NCBI Taxonomy" id="44008"/>
    <lineage>
        <taxon>Bacteria</taxon>
        <taxon>Bacillati</taxon>
        <taxon>Bacillota</taxon>
        <taxon>Bacilli</taxon>
        <taxon>Lactobacillales</taxon>
        <taxon>Enterococcaceae</taxon>
        <taxon>Enterococcus</taxon>
    </lineage>
</organism>
<dbReference type="PANTHER" id="PTHR34822">
    <property type="entry name" value="GRPB DOMAIN PROTEIN (AFU_ORTHOLOGUE AFUA_1G01530)"/>
    <property type="match status" value="1"/>
</dbReference>
<dbReference type="InterPro" id="IPR043519">
    <property type="entry name" value="NT_sf"/>
</dbReference>
<dbReference type="EMBL" id="JARQBI010000021">
    <property type="protein sequence ID" value="MDT2797310.1"/>
    <property type="molecule type" value="Genomic_DNA"/>
</dbReference>
<dbReference type="Pfam" id="PF04229">
    <property type="entry name" value="GrpB"/>
    <property type="match status" value="1"/>
</dbReference>
<accession>A0AAW8TTE9</accession>
<reference evidence="1" key="1">
    <citation type="submission" date="2023-03" db="EMBL/GenBank/DDBJ databases">
        <authorList>
            <person name="Shen W."/>
            <person name="Cai J."/>
        </authorList>
    </citation>
    <scope>NUCLEOTIDE SEQUENCE</scope>
    <source>
        <strain evidence="1">B245-2</strain>
    </source>
</reference>
<dbReference type="RefSeq" id="WP_193809670.1">
    <property type="nucleotide sequence ID" value="NZ_AP035890.1"/>
</dbReference>
<evidence type="ECO:0000313" key="2">
    <source>
        <dbReference type="Proteomes" id="UP001255696"/>
    </source>
</evidence>
<sequence length="177" mass="20687">MFIRVVPYDPFWEVEYENESQKISNILKDILVEIYHIGSTAVKGLHAKPIIDIMPVVTNISLVDKHNEEFVAIGYECMGEFGIKGRRYFRKGGDNRTHQIHIFEQNSHKNITRHIAVRNFLRTHPDIALEYGKLKMKLANRFPEDIEGYCAGKDAFVKQLEKDALLWYQNNKSYKTQ</sequence>
<dbReference type="SUPFAM" id="SSF81301">
    <property type="entry name" value="Nucleotidyltransferase"/>
    <property type="match status" value="1"/>
</dbReference>
<dbReference type="Proteomes" id="UP001255696">
    <property type="component" value="Unassembled WGS sequence"/>
</dbReference>
<dbReference type="AlphaFoldDB" id="A0AAW8TTE9"/>
<evidence type="ECO:0000313" key="1">
    <source>
        <dbReference type="EMBL" id="MDT2797310.1"/>
    </source>
</evidence>
<gene>
    <name evidence="1" type="ORF">P7H47_08675</name>
</gene>
<dbReference type="PANTHER" id="PTHR34822:SF1">
    <property type="entry name" value="GRPB FAMILY PROTEIN"/>
    <property type="match status" value="1"/>
</dbReference>
<protein>
    <submittedName>
        <fullName evidence="1">GrpB family protein</fullName>
    </submittedName>
</protein>
<proteinExistence type="predicted"/>
<dbReference type="Gene3D" id="3.30.460.10">
    <property type="entry name" value="Beta Polymerase, domain 2"/>
    <property type="match status" value="1"/>
</dbReference>
<name>A0AAW8TTE9_9ENTE</name>
<dbReference type="InterPro" id="IPR007344">
    <property type="entry name" value="GrpB/CoaE"/>
</dbReference>
<comment type="caution">
    <text evidence="1">The sequence shown here is derived from an EMBL/GenBank/DDBJ whole genome shotgun (WGS) entry which is preliminary data.</text>
</comment>